<reference evidence="2 3" key="1">
    <citation type="journal article" date="2012" name="J. Bacteriol.">
        <title>Genome Sequence of Fibrella aestuarina BUZ 2T, a Filamentous Marine Bacterium.</title>
        <authorList>
            <person name="Filippini M."/>
            <person name="Qi W."/>
            <person name="Blom J."/>
            <person name="Goesmann A."/>
            <person name="Smits T.H."/>
            <person name="Bagheri H.C."/>
        </authorList>
    </citation>
    <scope>NUCLEOTIDE SEQUENCE [LARGE SCALE GENOMIC DNA]</scope>
    <source>
        <strain evidence="3">BUZ 2T</strain>
    </source>
</reference>
<evidence type="ECO:0000256" key="1">
    <source>
        <dbReference type="SAM" id="Coils"/>
    </source>
</evidence>
<organism evidence="2 3">
    <name type="scientific">Fibrella aestuarina BUZ 2</name>
    <dbReference type="NCBI Taxonomy" id="1166018"/>
    <lineage>
        <taxon>Bacteria</taxon>
        <taxon>Pseudomonadati</taxon>
        <taxon>Bacteroidota</taxon>
        <taxon>Cytophagia</taxon>
        <taxon>Cytophagales</taxon>
        <taxon>Spirosomataceae</taxon>
        <taxon>Fibrella</taxon>
    </lineage>
</organism>
<feature type="coiled-coil region" evidence="1">
    <location>
        <begin position="142"/>
        <end position="169"/>
    </location>
</feature>
<dbReference type="EMBL" id="HE796683">
    <property type="protein sequence ID" value="CCH01309.1"/>
    <property type="molecule type" value="Genomic_DNA"/>
</dbReference>
<gene>
    <name evidence="2" type="ORF">FAES_3301</name>
</gene>
<keyword evidence="1" id="KW-0175">Coiled coil</keyword>
<protein>
    <submittedName>
        <fullName evidence="2">Uncharacterized protein</fullName>
    </submittedName>
</protein>
<evidence type="ECO:0000313" key="3">
    <source>
        <dbReference type="Proteomes" id="UP000011058"/>
    </source>
</evidence>
<evidence type="ECO:0000313" key="2">
    <source>
        <dbReference type="EMBL" id="CCH01309.1"/>
    </source>
</evidence>
<dbReference type="STRING" id="1166018.FAES_3301"/>
<name>I0KB06_9BACT</name>
<dbReference type="RefSeq" id="WP_015332408.1">
    <property type="nucleotide sequence ID" value="NC_020054.1"/>
</dbReference>
<proteinExistence type="predicted"/>
<dbReference type="HOGENOM" id="CLU_1466131_0_0_10"/>
<dbReference type="KEGG" id="fae:FAES_3301"/>
<dbReference type="AlphaFoldDB" id="I0KB06"/>
<dbReference type="Proteomes" id="UP000011058">
    <property type="component" value="Chromosome"/>
</dbReference>
<sequence length="184" mass="20907">MVIFDPEAGFSFVTDVVLQKPALQSIYNRWGDAGLHYVAWFSHPLLLRHLTADADRDEQVIDTLRQRGINKQASGRATYPTKLYTDKLFPEAAKELYSFLQMPSLERWLSLTEEIISCNQTLTAIKLDANKPDEITKNIKSKTDLNKYLKDLTKDLAEQETELVRALGTGGMISLDMIWNNLTA</sequence>
<accession>I0KB06</accession>
<keyword evidence="3" id="KW-1185">Reference proteome</keyword>